<accession>A0A8X6V2S4</accession>
<gene>
    <name evidence="1" type="ORF">TNCV_555981</name>
</gene>
<proteinExistence type="predicted"/>
<dbReference type="Proteomes" id="UP000887159">
    <property type="component" value="Unassembled WGS sequence"/>
</dbReference>
<sequence length="102" mass="11542">MIFRFSAIKNKTIFDFEYKSELICKENHHTSITRPCEHVDVPTANVPSYGVTSEELKWLSASYKAHVRKIFDTMLTVIPTSEASSVGLFEFICSCWSISSSA</sequence>
<evidence type="ECO:0000313" key="2">
    <source>
        <dbReference type="Proteomes" id="UP000887159"/>
    </source>
</evidence>
<name>A0A8X6V2S4_TRICX</name>
<organism evidence="1 2">
    <name type="scientific">Trichonephila clavipes</name>
    <name type="common">Golden silk orbweaver</name>
    <name type="synonym">Nephila clavipes</name>
    <dbReference type="NCBI Taxonomy" id="2585209"/>
    <lineage>
        <taxon>Eukaryota</taxon>
        <taxon>Metazoa</taxon>
        <taxon>Ecdysozoa</taxon>
        <taxon>Arthropoda</taxon>
        <taxon>Chelicerata</taxon>
        <taxon>Arachnida</taxon>
        <taxon>Araneae</taxon>
        <taxon>Araneomorphae</taxon>
        <taxon>Entelegynae</taxon>
        <taxon>Araneoidea</taxon>
        <taxon>Nephilidae</taxon>
        <taxon>Trichonephila</taxon>
    </lineage>
</organism>
<evidence type="ECO:0000313" key="1">
    <source>
        <dbReference type="EMBL" id="GFX97108.1"/>
    </source>
</evidence>
<comment type="caution">
    <text evidence="1">The sequence shown here is derived from an EMBL/GenBank/DDBJ whole genome shotgun (WGS) entry which is preliminary data.</text>
</comment>
<dbReference type="AlphaFoldDB" id="A0A8X6V2S4"/>
<dbReference type="EMBL" id="BMAU01021196">
    <property type="protein sequence ID" value="GFX97108.1"/>
    <property type="molecule type" value="Genomic_DNA"/>
</dbReference>
<reference evidence="1" key="1">
    <citation type="submission" date="2020-08" db="EMBL/GenBank/DDBJ databases">
        <title>Multicomponent nature underlies the extraordinary mechanical properties of spider dragline silk.</title>
        <authorList>
            <person name="Kono N."/>
            <person name="Nakamura H."/>
            <person name="Mori M."/>
            <person name="Yoshida Y."/>
            <person name="Ohtoshi R."/>
            <person name="Malay A.D."/>
            <person name="Moran D.A.P."/>
            <person name="Tomita M."/>
            <person name="Numata K."/>
            <person name="Arakawa K."/>
        </authorList>
    </citation>
    <scope>NUCLEOTIDE SEQUENCE</scope>
</reference>
<keyword evidence="2" id="KW-1185">Reference proteome</keyword>
<protein>
    <submittedName>
        <fullName evidence="1">Uncharacterized protein</fullName>
    </submittedName>
</protein>